<dbReference type="Gene3D" id="3.80.10.10">
    <property type="entry name" value="Ribonuclease Inhibitor"/>
    <property type="match status" value="1"/>
</dbReference>
<organism evidence="1 2">
    <name type="scientific">Paratrimastix pyriformis</name>
    <dbReference type="NCBI Taxonomy" id="342808"/>
    <lineage>
        <taxon>Eukaryota</taxon>
        <taxon>Metamonada</taxon>
        <taxon>Preaxostyla</taxon>
        <taxon>Paratrimastigidae</taxon>
        <taxon>Paratrimastix</taxon>
    </lineage>
</organism>
<protein>
    <submittedName>
        <fullName evidence="1">Uncharacterized protein</fullName>
    </submittedName>
</protein>
<keyword evidence="2" id="KW-1185">Reference proteome</keyword>
<sequence length="509" mass="55604">MYLTLIGLTHHNRVALRGTPRELVFTSSAGPILTTATLAAIVGPCMGLERLILPKAPPPELRDDDPSPPAPDDWVDLTFAGHDRLKVLELPATSRMAPLLPRILEHLLGLASLRLDASWAAGPFNPAPMADKLTHLTLAVQESNRCLPILPGLPHLQHFTGIIDFREDDNKVPLAIWIRSSSLRVLRLQATHCDGFLIIPLTVVCPALEELVLPECRVFARLDLQCPQLSALEGPAMPPEWYNLPNPAHLTRLVLHAGGDHTAAWLAAAPRLREYRSDALCRAVSAALWASSTLTRVHVRLDGGAFPLRLPPQLEHLEVVVIDYGAIRGRCDGHWEEDADYDESENPAAGEAGELAVAGPGLRTLTIHSDSPGRRLVLNCPELEVLRLQMPSLRSFRLAEGTAPPPLHSLAIESTNPPLDLEAAPLLAFLARHGAQLRQVALPPLRSFRAWPQLAAALSGLPRLTDLRLPRRAGPLALTCPRLRVIVLTGQSGQVILHCPDLEDIRDER</sequence>
<dbReference type="InterPro" id="IPR032675">
    <property type="entry name" value="LRR_dom_sf"/>
</dbReference>
<reference evidence="1" key="1">
    <citation type="journal article" date="2022" name="bioRxiv">
        <title>Genomics of Preaxostyla Flagellates Illuminates Evolutionary Transitions and the Path Towards Mitochondrial Loss.</title>
        <authorList>
            <person name="Novak L.V.F."/>
            <person name="Treitli S.C."/>
            <person name="Pyrih J."/>
            <person name="Halakuc P."/>
            <person name="Pipaliya S.V."/>
            <person name="Vacek V."/>
            <person name="Brzon O."/>
            <person name="Soukal P."/>
            <person name="Eme L."/>
            <person name="Dacks J.B."/>
            <person name="Karnkowska A."/>
            <person name="Elias M."/>
            <person name="Hampl V."/>
        </authorList>
    </citation>
    <scope>NUCLEOTIDE SEQUENCE</scope>
    <source>
        <strain evidence="1">RCP-MX</strain>
    </source>
</reference>
<name>A0ABQ8UAH1_9EUKA</name>
<dbReference type="EMBL" id="JAPMOS010000129">
    <property type="protein sequence ID" value="KAJ4454891.1"/>
    <property type="molecule type" value="Genomic_DNA"/>
</dbReference>
<evidence type="ECO:0000313" key="2">
    <source>
        <dbReference type="Proteomes" id="UP001141327"/>
    </source>
</evidence>
<proteinExistence type="predicted"/>
<comment type="caution">
    <text evidence="1">The sequence shown here is derived from an EMBL/GenBank/DDBJ whole genome shotgun (WGS) entry which is preliminary data.</text>
</comment>
<gene>
    <name evidence="1" type="ORF">PAPYR_10296</name>
</gene>
<dbReference type="SUPFAM" id="SSF52058">
    <property type="entry name" value="L domain-like"/>
    <property type="match status" value="1"/>
</dbReference>
<accession>A0ABQ8UAH1</accession>
<dbReference type="Proteomes" id="UP001141327">
    <property type="component" value="Unassembled WGS sequence"/>
</dbReference>
<evidence type="ECO:0000313" key="1">
    <source>
        <dbReference type="EMBL" id="KAJ4454891.1"/>
    </source>
</evidence>